<evidence type="ECO:0000256" key="2">
    <source>
        <dbReference type="ARBA" id="ARBA00023157"/>
    </source>
</evidence>
<organism evidence="5 6">
    <name type="scientific">Candidula unifasciata</name>
    <dbReference type="NCBI Taxonomy" id="100452"/>
    <lineage>
        <taxon>Eukaryota</taxon>
        <taxon>Metazoa</taxon>
        <taxon>Spiralia</taxon>
        <taxon>Lophotrochozoa</taxon>
        <taxon>Mollusca</taxon>
        <taxon>Gastropoda</taxon>
        <taxon>Heterobranchia</taxon>
        <taxon>Euthyneura</taxon>
        <taxon>Panpulmonata</taxon>
        <taxon>Eupulmonata</taxon>
        <taxon>Stylommatophora</taxon>
        <taxon>Helicina</taxon>
        <taxon>Helicoidea</taxon>
        <taxon>Geomitridae</taxon>
        <taxon>Candidula</taxon>
    </lineage>
</organism>
<evidence type="ECO:0000256" key="3">
    <source>
        <dbReference type="ARBA" id="ARBA00023180"/>
    </source>
</evidence>
<comment type="caution">
    <text evidence="5">The sequence shown here is derived from an EMBL/GenBank/DDBJ whole genome shotgun (WGS) entry which is preliminary data.</text>
</comment>
<feature type="domain" description="Haemocyanin beta-sandwich" evidence="4">
    <location>
        <begin position="21"/>
        <end position="92"/>
    </location>
</feature>
<keyword evidence="2" id="KW-1015">Disulfide bond</keyword>
<reference evidence="5" key="1">
    <citation type="submission" date="2021-04" db="EMBL/GenBank/DDBJ databases">
        <authorList>
            <consortium name="Molecular Ecology Group"/>
        </authorList>
    </citation>
    <scope>NUCLEOTIDE SEQUENCE</scope>
</reference>
<keyword evidence="3" id="KW-0325">Glycoprotein</keyword>
<dbReference type="Proteomes" id="UP000678393">
    <property type="component" value="Unassembled WGS sequence"/>
</dbReference>
<dbReference type="SUPFAM" id="SSF81277">
    <property type="entry name" value="C-terminal domain of mollusc hemocyanin"/>
    <property type="match status" value="1"/>
</dbReference>
<gene>
    <name evidence="5" type="ORF">CUNI_LOCUS17825</name>
</gene>
<keyword evidence="1" id="KW-0186">Copper</keyword>
<dbReference type="Gene3D" id="2.60.310.10">
    <property type="entry name" value="Haemocyanin C-terminal domain"/>
    <property type="match status" value="1"/>
</dbReference>
<protein>
    <recommendedName>
        <fullName evidence="4">Haemocyanin beta-sandwich domain-containing protein</fullName>
    </recommendedName>
</protein>
<evidence type="ECO:0000313" key="6">
    <source>
        <dbReference type="Proteomes" id="UP000678393"/>
    </source>
</evidence>
<evidence type="ECO:0000313" key="5">
    <source>
        <dbReference type="EMBL" id="CAG5132267.1"/>
    </source>
</evidence>
<proteinExistence type="predicted"/>
<dbReference type="InterPro" id="IPR028999">
    <property type="entry name" value="Beta-sandwich_Haemocyanin"/>
</dbReference>
<accession>A0A8S3ZS06</accession>
<dbReference type="EMBL" id="CAJHNH020005212">
    <property type="protein sequence ID" value="CAG5132267.1"/>
    <property type="molecule type" value="Genomic_DNA"/>
</dbReference>
<dbReference type="Pfam" id="PF14830">
    <property type="entry name" value="Haemocyan_bet_s"/>
    <property type="match status" value="1"/>
</dbReference>
<keyword evidence="6" id="KW-1185">Reference proteome</keyword>
<feature type="non-terminal residue" evidence="5">
    <location>
        <position position="1"/>
    </location>
</feature>
<feature type="non-terminal residue" evidence="5">
    <location>
        <position position="96"/>
    </location>
</feature>
<name>A0A8S3ZS06_9EUPU</name>
<dbReference type="AlphaFoldDB" id="A0A8S3ZS06"/>
<evidence type="ECO:0000259" key="4">
    <source>
        <dbReference type="Pfam" id="PF14830"/>
    </source>
</evidence>
<sequence>YDDLGISGNDVQHVYDILKKRKEETRIYYGEAVYGVGKSLSYEVWVVAGDGREVAADTGYLLGSAKEMPWTNEILSKFDITEAVRVANVSTDKPVK</sequence>
<dbReference type="InterPro" id="IPR036848">
    <property type="entry name" value="Haemocyanin_C_sf"/>
</dbReference>
<evidence type="ECO:0000256" key="1">
    <source>
        <dbReference type="ARBA" id="ARBA00023008"/>
    </source>
</evidence>